<dbReference type="Proteomes" id="UP000009168">
    <property type="component" value="Unassembled WGS sequence"/>
</dbReference>
<dbReference type="AlphaFoldDB" id="I7MFI7"/>
<sequence length="933" mass="107993">MSQYFRNADMFGAEVKIYFQKLQYHGTCWGVLFTTVMYLVITFATVYYGEDLVYRKSPQTTYSQENVVHPERYYLTPKTFTAAFGIEDSVTWNQIVDPTIYTVTALNRKRFKKYNTTSQQYYFEEHVLDLQPRICDQSQFQVPNTQSYFESLAGVQNMYCFSFSNTTDSSPDQEDLNSLYIEGDYTADAFAQIEIGFYGCKNKTLIEIQQLQSQGLPVITCKPQSEIDLHLQNAYIGMYLTTQNFDPNNFESPFSNAATDLFWPVSNSLSKYLTVSYKNTYINSNQGLLFDDVVIEKGFQLASDKEQLILPVDNQFAYLNIRFQKGLQDRIFRTYKSIGAVIAQIGGIATFMRILGFIVAFPISKLQLRKNIINELFSFSENANASNKQQNPMKLYQECYQISKKNESQAYPNSQTYLKKKTSGTFIQQNSKYQFVETVQAADDQQQKNIQQPDQNNVSRNKFKLEELQKTNQKYISENLNLEQNKKEIQLENFCQQLVENQIQNDKTALNQYKQIDTPATSDNQKSLINKKYKSSNNHRQSQNNQSAEILNQKIDDNIKNSYYNKSNSGKDNHENYDQLFNHDKKKQMDLSFSDSVLYYLFPCPKRIKVKKNKIDFCNQIISEQFDGVYILKKLLELEKLKAILLSEEQLKLFEYIPKPVIDDQSVADYASLKFQKSQKQFLNSNNLEDTKGAKDISKNVSPSQTIQNNLSSQIQFNQNTFNILRIQPKTDQEKSLEALQALKKIFQKDNLSKKDVKILQMIDPKFQQPNKIFNSSNNNSDYEDKKCDFSPIAAITNQRINNQNELINLNEIKNSADGIQNSVISNNITNQINNFKINKFNQVQKSIGIVQYPDESVFPLEINSQQNSYSVNNNDQYSEQIQENFLQNNKIDASAAKLYTMNFLLPFQRFSTLSPTKKQNSLVQIKENSSSN</sequence>
<dbReference type="GO" id="GO:0005634">
    <property type="term" value="C:nucleus"/>
    <property type="evidence" value="ECO:0007669"/>
    <property type="project" value="TreeGrafter"/>
</dbReference>
<dbReference type="EMBL" id="GG662634">
    <property type="protein sequence ID" value="EAR99917.1"/>
    <property type="molecule type" value="Genomic_DNA"/>
</dbReference>
<dbReference type="RefSeq" id="XP_001020162.1">
    <property type="nucleotide sequence ID" value="XM_001020162.2"/>
</dbReference>
<keyword evidence="2 3" id="KW-0812">Transmembrane</keyword>
<dbReference type="HOGENOM" id="CLU_009697_1_0_1"/>
<evidence type="ECO:0000256" key="1">
    <source>
        <dbReference type="SAM" id="Coils"/>
    </source>
</evidence>
<evidence type="ECO:0000313" key="4">
    <source>
        <dbReference type="Proteomes" id="UP000009168"/>
    </source>
</evidence>
<evidence type="ECO:0000256" key="2">
    <source>
        <dbReference type="SAM" id="Phobius"/>
    </source>
</evidence>
<keyword evidence="4" id="KW-1185">Reference proteome</keyword>
<dbReference type="InParanoid" id="I7MFI7"/>
<name>I7MFI7_TETTS</name>
<dbReference type="GO" id="GO:0007131">
    <property type="term" value="P:reciprocal meiotic recombination"/>
    <property type="evidence" value="ECO:0007669"/>
    <property type="project" value="TreeGrafter"/>
</dbReference>
<protein>
    <submittedName>
        <fullName evidence="3">Transmembrane protein, putative</fullName>
    </submittedName>
</protein>
<dbReference type="KEGG" id="tet:TTHERM_00663960"/>
<keyword evidence="1" id="KW-0175">Coiled coil</keyword>
<organism evidence="3 4">
    <name type="scientific">Tetrahymena thermophila (strain SB210)</name>
    <dbReference type="NCBI Taxonomy" id="312017"/>
    <lineage>
        <taxon>Eukaryota</taxon>
        <taxon>Sar</taxon>
        <taxon>Alveolata</taxon>
        <taxon>Ciliophora</taxon>
        <taxon>Intramacronucleata</taxon>
        <taxon>Oligohymenophorea</taxon>
        <taxon>Hymenostomatida</taxon>
        <taxon>Tetrahymenina</taxon>
        <taxon>Tetrahymenidae</taxon>
        <taxon>Tetrahymena</taxon>
    </lineage>
</organism>
<feature type="transmembrane region" description="Helical" evidence="2">
    <location>
        <begin position="29"/>
        <end position="49"/>
    </location>
</feature>
<keyword evidence="2" id="KW-0472">Membrane</keyword>
<dbReference type="PANTHER" id="PTHR31398:SF0">
    <property type="entry name" value="MEIOTIC NUCLEAR DIVISION PROTEIN 1 HOMOLOG"/>
    <property type="match status" value="1"/>
</dbReference>
<dbReference type="PANTHER" id="PTHR31398">
    <property type="entry name" value="MEIOTIC NUCLEAR DIVISION PROTEIN 1 HOMOLOG"/>
    <property type="match status" value="1"/>
</dbReference>
<feature type="coiled-coil region" evidence="1">
    <location>
        <begin position="465"/>
        <end position="492"/>
    </location>
</feature>
<keyword evidence="2" id="KW-1133">Transmembrane helix</keyword>
<evidence type="ECO:0000313" key="3">
    <source>
        <dbReference type="EMBL" id="EAR99917.1"/>
    </source>
</evidence>
<dbReference type="GeneID" id="7837861"/>
<accession>I7MFI7</accession>
<reference evidence="4" key="1">
    <citation type="journal article" date="2006" name="PLoS Biol.">
        <title>Macronuclear genome sequence of the ciliate Tetrahymena thermophila, a model eukaryote.</title>
        <authorList>
            <person name="Eisen J.A."/>
            <person name="Coyne R.S."/>
            <person name="Wu M."/>
            <person name="Wu D."/>
            <person name="Thiagarajan M."/>
            <person name="Wortman J.R."/>
            <person name="Badger J.H."/>
            <person name="Ren Q."/>
            <person name="Amedeo P."/>
            <person name="Jones K.M."/>
            <person name="Tallon L.J."/>
            <person name="Delcher A.L."/>
            <person name="Salzberg S.L."/>
            <person name="Silva J.C."/>
            <person name="Haas B.J."/>
            <person name="Majoros W.H."/>
            <person name="Farzad M."/>
            <person name="Carlton J.M."/>
            <person name="Smith R.K. Jr."/>
            <person name="Garg J."/>
            <person name="Pearlman R.E."/>
            <person name="Karrer K.M."/>
            <person name="Sun L."/>
            <person name="Manning G."/>
            <person name="Elde N.C."/>
            <person name="Turkewitz A.P."/>
            <person name="Asai D.J."/>
            <person name="Wilkes D.E."/>
            <person name="Wang Y."/>
            <person name="Cai H."/>
            <person name="Collins K."/>
            <person name="Stewart B.A."/>
            <person name="Lee S.R."/>
            <person name="Wilamowska K."/>
            <person name="Weinberg Z."/>
            <person name="Ruzzo W.L."/>
            <person name="Wloga D."/>
            <person name="Gaertig J."/>
            <person name="Frankel J."/>
            <person name="Tsao C.-C."/>
            <person name="Gorovsky M.A."/>
            <person name="Keeling P.J."/>
            <person name="Waller R.F."/>
            <person name="Patron N.J."/>
            <person name="Cherry J.M."/>
            <person name="Stover N.A."/>
            <person name="Krieger C.J."/>
            <person name="del Toro C."/>
            <person name="Ryder H.F."/>
            <person name="Williamson S.C."/>
            <person name="Barbeau R.A."/>
            <person name="Hamilton E.P."/>
            <person name="Orias E."/>
        </authorList>
    </citation>
    <scope>NUCLEOTIDE SEQUENCE [LARGE SCALE GENOMIC DNA]</scope>
    <source>
        <strain evidence="4">SB210</strain>
    </source>
</reference>
<gene>
    <name evidence="3" type="ORF">TTHERM_00663960</name>
</gene>
<proteinExistence type="predicted"/>